<dbReference type="SUPFAM" id="SSF53800">
    <property type="entry name" value="Chelatase"/>
    <property type="match status" value="1"/>
</dbReference>
<evidence type="ECO:0000313" key="4">
    <source>
        <dbReference type="Proteomes" id="UP000020766"/>
    </source>
</evidence>
<dbReference type="STRING" id="225991.MA05_10040"/>
<dbReference type="Gene3D" id="3.40.50.1400">
    <property type="match status" value="1"/>
</dbReference>
<evidence type="ECO:0000256" key="1">
    <source>
        <dbReference type="ARBA" id="ARBA00022723"/>
    </source>
</evidence>
<proteinExistence type="predicted"/>
<comment type="caution">
    <text evidence="3">The sequence shown here is derived from an EMBL/GenBank/DDBJ whole genome shotgun (WGS) entry which is preliminary data.</text>
</comment>
<dbReference type="Pfam" id="PF01903">
    <property type="entry name" value="CbiX"/>
    <property type="match status" value="1"/>
</dbReference>
<organism evidence="3 4">
    <name type="scientific">Comamonas aquatica DA1877</name>
    <dbReference type="NCBI Taxonomy" id="1457173"/>
    <lineage>
        <taxon>Bacteria</taxon>
        <taxon>Pseudomonadati</taxon>
        <taxon>Pseudomonadota</taxon>
        <taxon>Betaproteobacteria</taxon>
        <taxon>Burkholderiales</taxon>
        <taxon>Comamonadaceae</taxon>
        <taxon>Comamonas</taxon>
    </lineage>
</organism>
<dbReference type="EMBL" id="JBOK01000001">
    <property type="protein sequence ID" value="EXU81768.1"/>
    <property type="molecule type" value="Genomic_DNA"/>
</dbReference>
<dbReference type="CDD" id="cd03416">
    <property type="entry name" value="CbiX_SirB_N"/>
    <property type="match status" value="1"/>
</dbReference>
<dbReference type="PATRIC" id="fig|1457173.3.peg.97"/>
<gene>
    <name evidence="3" type="ORF">AX13_00495</name>
</gene>
<name>A0A014NQL0_9BURK</name>
<evidence type="ECO:0000313" key="3">
    <source>
        <dbReference type="EMBL" id="EXU81768.1"/>
    </source>
</evidence>
<dbReference type="GO" id="GO:0046872">
    <property type="term" value="F:metal ion binding"/>
    <property type="evidence" value="ECO:0007669"/>
    <property type="project" value="UniProtKB-KW"/>
</dbReference>
<dbReference type="InterPro" id="IPR050963">
    <property type="entry name" value="Sirohydro_Cobaltochel/CbiX"/>
</dbReference>
<keyword evidence="4" id="KW-1185">Reference proteome</keyword>
<dbReference type="InterPro" id="IPR002762">
    <property type="entry name" value="CbiX-like"/>
</dbReference>
<reference evidence="3 4" key="1">
    <citation type="submission" date="2014-01" db="EMBL/GenBank/DDBJ databases">
        <title>Interspecies Systems Biology Uncovers Metabolites Affecting C. elegans Gene Expression and Life History Traits.</title>
        <authorList>
            <person name="Watson E."/>
            <person name="Macneil L.T."/>
            <person name="Ritter A.D."/>
            <person name="Yilmaz L.S."/>
            <person name="Rosebrock A.P."/>
            <person name="Caudy A.A."/>
            <person name="Walhout A.J."/>
        </authorList>
    </citation>
    <scope>NUCLEOTIDE SEQUENCE [LARGE SCALE GENOMIC DNA]</scope>
    <source>
        <strain evidence="3 4">DA1877</strain>
    </source>
</reference>
<dbReference type="AlphaFoldDB" id="A0A014NQL0"/>
<protein>
    <submittedName>
        <fullName evidence="3">Cobalamin biosynthesis protein CbiX</fullName>
    </submittedName>
</protein>
<keyword evidence="1" id="KW-0479">Metal-binding</keyword>
<sequence>MAGDSPISTPSSQRGIVFFAHGSRDPQWRLPIEAVAQQLLLQHPQARCCTAYLELTEPDLPTAAADLVGQGCTHITVLPMFLGTGRHARQDLPVLVAGLREQHPQVQFEVATAVGEDARLTALLAEMAHQYIA</sequence>
<accession>A0A014NQL0</accession>
<dbReference type="RefSeq" id="WP_043377834.1">
    <property type="nucleotide sequence ID" value="NZ_JBOK01000001.1"/>
</dbReference>
<dbReference type="PANTHER" id="PTHR33542">
    <property type="entry name" value="SIROHYDROCHLORIN FERROCHELATASE, CHLOROPLASTIC"/>
    <property type="match status" value="1"/>
</dbReference>
<dbReference type="PANTHER" id="PTHR33542:SF3">
    <property type="entry name" value="SIROHYDROCHLORIN FERROCHELATASE, CHLOROPLASTIC"/>
    <property type="match status" value="1"/>
</dbReference>
<evidence type="ECO:0000256" key="2">
    <source>
        <dbReference type="ARBA" id="ARBA00023239"/>
    </source>
</evidence>
<dbReference type="GO" id="GO:0016829">
    <property type="term" value="F:lyase activity"/>
    <property type="evidence" value="ECO:0007669"/>
    <property type="project" value="UniProtKB-KW"/>
</dbReference>
<keyword evidence="2" id="KW-0456">Lyase</keyword>
<dbReference type="Proteomes" id="UP000020766">
    <property type="component" value="Unassembled WGS sequence"/>
</dbReference>